<comment type="caution">
    <text evidence="2">The sequence shown here is derived from an EMBL/GenBank/DDBJ whole genome shotgun (WGS) entry which is preliminary data.</text>
</comment>
<evidence type="ECO:0000313" key="3">
    <source>
        <dbReference type="Proteomes" id="UP000652761"/>
    </source>
</evidence>
<name>A0A843U0T7_COLES</name>
<dbReference type="AlphaFoldDB" id="A0A843U0T7"/>
<dbReference type="Proteomes" id="UP000652761">
    <property type="component" value="Unassembled WGS sequence"/>
</dbReference>
<keyword evidence="3" id="KW-1185">Reference proteome</keyword>
<sequence length="213" mass="23624">MWTFRLAVDVGDKGVDANLSVQQGLWPENLASTSLAANILSQEVNGQEPCRRLPITKRVVQQPPPRSTQAPRRREHEHGPPPCLKHIKGREGGGAPLEERKGKRKKKEKKGSPAKALSLQHPRRDGGTRRIKDLNAKGQHTAIRTRPPRTLRQPDKSYLHACHPISDESKPEEACLGSKAVPFIDFNRSKSASNVFPPLGEALDLEVERTSLV</sequence>
<evidence type="ECO:0000313" key="2">
    <source>
        <dbReference type="EMBL" id="MQL75490.1"/>
    </source>
</evidence>
<gene>
    <name evidence="2" type="ORF">Taro_007866</name>
</gene>
<accession>A0A843U0T7</accession>
<organism evidence="2 3">
    <name type="scientific">Colocasia esculenta</name>
    <name type="common">Wild taro</name>
    <name type="synonym">Arum esculentum</name>
    <dbReference type="NCBI Taxonomy" id="4460"/>
    <lineage>
        <taxon>Eukaryota</taxon>
        <taxon>Viridiplantae</taxon>
        <taxon>Streptophyta</taxon>
        <taxon>Embryophyta</taxon>
        <taxon>Tracheophyta</taxon>
        <taxon>Spermatophyta</taxon>
        <taxon>Magnoliopsida</taxon>
        <taxon>Liliopsida</taxon>
        <taxon>Araceae</taxon>
        <taxon>Aroideae</taxon>
        <taxon>Colocasieae</taxon>
        <taxon>Colocasia</taxon>
    </lineage>
</organism>
<dbReference type="EMBL" id="NMUH01000253">
    <property type="protein sequence ID" value="MQL75490.1"/>
    <property type="molecule type" value="Genomic_DNA"/>
</dbReference>
<protein>
    <submittedName>
        <fullName evidence="2">Uncharacterized protein</fullName>
    </submittedName>
</protein>
<feature type="region of interest" description="Disordered" evidence="1">
    <location>
        <begin position="54"/>
        <end position="130"/>
    </location>
</feature>
<reference evidence="2" key="1">
    <citation type="submission" date="2017-07" db="EMBL/GenBank/DDBJ databases">
        <title>Taro Niue Genome Assembly and Annotation.</title>
        <authorList>
            <person name="Atibalentja N."/>
            <person name="Keating K."/>
            <person name="Fields C.J."/>
        </authorList>
    </citation>
    <scope>NUCLEOTIDE SEQUENCE</scope>
    <source>
        <strain evidence="2">Niue_2</strain>
        <tissue evidence="2">Leaf</tissue>
    </source>
</reference>
<evidence type="ECO:0000256" key="1">
    <source>
        <dbReference type="SAM" id="MobiDB-lite"/>
    </source>
</evidence>
<proteinExistence type="predicted"/>